<organism evidence="2 3">
    <name type="scientific">Pseudomonas phage M5.1</name>
    <dbReference type="NCBI Taxonomy" id="2873460"/>
    <lineage>
        <taxon>Viruses</taxon>
        <taxon>Duplodnaviria</taxon>
        <taxon>Heunggongvirae</taxon>
        <taxon>Uroviricota</taxon>
        <taxon>Caudoviricetes</taxon>
        <taxon>Vandenendeviridae</taxon>
        <taxon>Gorskivirinae</taxon>
        <taxon>Kremarvirus</taxon>
        <taxon>Kremarvirus M51</taxon>
    </lineage>
</organism>
<name>A0AAE9BNN6_9CAUD</name>
<reference evidence="2 3" key="1">
    <citation type="submission" date="2021-08" db="EMBL/GenBank/DDBJ databases">
        <authorList>
            <person name="DeCurzio J.M.K."/>
            <person name="Krukonis G.P."/>
            <person name="Delesalle V.A."/>
        </authorList>
    </citation>
    <scope>NUCLEOTIDE SEQUENCE [LARGE SCALE GENOMIC DNA]</scope>
</reference>
<dbReference type="KEGG" id="vg:80266403"/>
<sequence length="345" mass="38606">MSTPAQQAGFIVNVTRLKISNKEHAQYGNGLVYLLREDDETSLPFFRSECGKVSNDCFFIGDMSIIQDVPAPAPLPAPVAPALTLEKAPLPVPPAPVVYTALQQKAINTFQAMYDAAVAHREGRDSRLNGDYGICDNIDRFASAAGSSETPMSEVKENLIRQTAMYSGNYTYPVPCPEGGDASNAFSRNSNKWRGAYGLNRLVQLEQLIELIKTKWDDSLVNRKTPAFRNGLQVGDVVRYTRRDTPSFWVFRRDDESMSPSFHKLTDKDDYTDIDLNYIVKVDKDEICKPRAVSEFLSELEAQAVKKADIERQIANLQKQLTNVQTDIAMLDYGLADQHKVKRIA</sequence>
<protein>
    <submittedName>
        <fullName evidence="2">Uncharacterized protein</fullName>
    </submittedName>
</protein>
<accession>A0AAE9BNN6</accession>
<keyword evidence="1" id="KW-0175">Coiled coil</keyword>
<dbReference type="EMBL" id="MZ826350">
    <property type="protein sequence ID" value="UAV89754.1"/>
    <property type="molecule type" value="Genomic_DNA"/>
</dbReference>
<dbReference type="RefSeq" id="YP_010766706.1">
    <property type="nucleotide sequence ID" value="NC_073680.1"/>
</dbReference>
<dbReference type="Proteomes" id="UP000828412">
    <property type="component" value="Segment"/>
</dbReference>
<proteinExistence type="predicted"/>
<evidence type="ECO:0000313" key="2">
    <source>
        <dbReference type="EMBL" id="UAV89754.1"/>
    </source>
</evidence>
<evidence type="ECO:0000313" key="3">
    <source>
        <dbReference type="Proteomes" id="UP000828412"/>
    </source>
</evidence>
<dbReference type="GeneID" id="80266403"/>
<feature type="coiled-coil region" evidence="1">
    <location>
        <begin position="300"/>
        <end position="327"/>
    </location>
</feature>
<gene>
    <name evidence="2" type="primary">173</name>
    <name evidence="2" type="ORF">M51_173</name>
</gene>
<evidence type="ECO:0000256" key="1">
    <source>
        <dbReference type="SAM" id="Coils"/>
    </source>
</evidence>
<keyword evidence="3" id="KW-1185">Reference proteome</keyword>